<proteinExistence type="predicted"/>
<keyword evidence="5" id="KW-1185">Reference proteome</keyword>
<name>A0A5M7BH22_SACHI</name>
<gene>
    <name evidence="4" type="ORF">F1721_27660</name>
</gene>
<accession>A0A5M7BH22</accession>
<dbReference type="AlphaFoldDB" id="A0A5M7BH22"/>
<feature type="domain" description="SaeA first Fn3-like" evidence="3">
    <location>
        <begin position="407"/>
        <end position="476"/>
    </location>
</feature>
<evidence type="ECO:0000313" key="5">
    <source>
        <dbReference type="Proteomes" id="UP000323946"/>
    </source>
</evidence>
<evidence type="ECO:0000313" key="4">
    <source>
        <dbReference type="EMBL" id="KAA5828802.1"/>
    </source>
</evidence>
<dbReference type="InterPro" id="IPR058691">
    <property type="entry name" value="Fn3_SaeA_1st"/>
</dbReference>
<dbReference type="EMBL" id="VWPH01000014">
    <property type="protein sequence ID" value="KAA5828802.1"/>
    <property type="molecule type" value="Genomic_DNA"/>
</dbReference>
<dbReference type="Proteomes" id="UP000323946">
    <property type="component" value="Unassembled WGS sequence"/>
</dbReference>
<evidence type="ECO:0000256" key="2">
    <source>
        <dbReference type="SAM" id="MobiDB-lite"/>
    </source>
</evidence>
<dbReference type="OrthoDB" id="4494375at2"/>
<evidence type="ECO:0000256" key="1">
    <source>
        <dbReference type="SAM" id="Coils"/>
    </source>
</evidence>
<comment type="caution">
    <text evidence="4">The sequence shown here is derived from an EMBL/GenBank/DDBJ whole genome shotgun (WGS) entry which is preliminary data.</text>
</comment>
<dbReference type="Pfam" id="PF25832">
    <property type="entry name" value="Fn3_SaeA_2nd"/>
    <property type="match status" value="1"/>
</dbReference>
<sequence length="775" mass="83737">MEPFDPKAYEREVVRPLRGRSGRLPDDLLTRYAIGPEFSDADLAQRLSQVRSHWNKSAQSTAKSSFTTSVYKAFLREDEELRREHGEAMSRMSWWRARHDDRAAAGRAQIDELAQMLKANFGDLGLITPGQLEAMREAFGQLAPPEVDQALAKAGVRTAVPLDLPKTSGLPDTLFRRLKELLKDAEVTGIPELLHGKLDSFALLTEFRSTPAHSAGLSAKAVQAAVDRENRRSGNRAAREALGLVTTAAGRTDLRLLALYHLLDDVRRLRENGAPASALLRVLRQSGLEDGEARQAVVSVLSETGATKIEVTGLAKVAELLAGGLLVAAQQALVGIADAEEAAAAKAAVDRHAAQVRELREAAHRALERGAEGEARRQLTEAARLAADDDAIAAEVRRIPVSPVADLTAQPEGLGVRLSWRAQPDHDESTRYRVVRRAGRTPGDAADGDVVAEGAETAVVDAAAAAGGTAGYAVFAAAPDGVWSRPVGRTVEVLPPVHEVRLAVRGGAVEGRWKLHRDAVGVDVVRRDETGEVPVPTSGGTSFRDSTVDVKVDCTYLLAARYRRADGTEVRAEAVAVRHTARVAPTLPPVTSLEGRHFGRQLVLSWVWPDGVRLAEVTWAGGSRRVTRQQYQAEGGCRIDTGPGEASVQVTSLATGDDGEHRSKPSELSVSGPPAQVEYRVERRNRLFGARTASILLSSDQPVPECEVVVVVAPGRVMPLGPDDGQVVHREVHRIDDLVEITVELPRRKPFWLRCFVQTSGIELVDPPVAQLKVS</sequence>
<dbReference type="RefSeq" id="WP_150069722.1">
    <property type="nucleotide sequence ID" value="NZ_JBEPDJ010000007.1"/>
</dbReference>
<reference evidence="4 5" key="1">
    <citation type="submission" date="2019-09" db="EMBL/GenBank/DDBJ databases">
        <title>Draft genome sequence of the thermophilic Saccharopolyspora hirsuta VKM Ac-666T.</title>
        <authorList>
            <person name="Lobastova T.G."/>
            <person name="Fokina V."/>
            <person name="Bragin E.Y."/>
            <person name="Shtratnikova V.Y."/>
            <person name="Starodumova I.P."/>
            <person name="Tarlachkov S.V."/>
            <person name="Donova M.V."/>
        </authorList>
    </citation>
    <scope>NUCLEOTIDE SEQUENCE [LARGE SCALE GENOMIC DNA]</scope>
    <source>
        <strain evidence="4 5">VKM Ac-666</strain>
    </source>
</reference>
<protein>
    <recommendedName>
        <fullName evidence="3">SaeA first Fn3-like domain-containing protein</fullName>
    </recommendedName>
</protein>
<keyword evidence="1" id="KW-0175">Coiled coil</keyword>
<feature type="region of interest" description="Disordered" evidence="2">
    <location>
        <begin position="654"/>
        <end position="674"/>
    </location>
</feature>
<feature type="coiled-coil region" evidence="1">
    <location>
        <begin position="342"/>
        <end position="369"/>
    </location>
</feature>
<organism evidence="4 5">
    <name type="scientific">Saccharopolyspora hirsuta</name>
    <dbReference type="NCBI Taxonomy" id="1837"/>
    <lineage>
        <taxon>Bacteria</taxon>
        <taxon>Bacillati</taxon>
        <taxon>Actinomycetota</taxon>
        <taxon>Actinomycetes</taxon>
        <taxon>Pseudonocardiales</taxon>
        <taxon>Pseudonocardiaceae</taxon>
        <taxon>Saccharopolyspora</taxon>
    </lineage>
</organism>
<evidence type="ECO:0000259" key="3">
    <source>
        <dbReference type="Pfam" id="PF25832"/>
    </source>
</evidence>